<gene>
    <name evidence="5" type="ORF">QCA50_003451</name>
</gene>
<feature type="compositionally biased region" description="Acidic residues" evidence="4">
    <location>
        <begin position="53"/>
        <end position="69"/>
    </location>
</feature>
<organism evidence="5 6">
    <name type="scientific">Cerrena zonata</name>
    <dbReference type="NCBI Taxonomy" id="2478898"/>
    <lineage>
        <taxon>Eukaryota</taxon>
        <taxon>Fungi</taxon>
        <taxon>Dikarya</taxon>
        <taxon>Basidiomycota</taxon>
        <taxon>Agaricomycotina</taxon>
        <taxon>Agaricomycetes</taxon>
        <taxon>Polyporales</taxon>
        <taxon>Cerrenaceae</taxon>
        <taxon>Cerrena</taxon>
    </lineage>
</organism>
<feature type="compositionally biased region" description="Low complexity" evidence="4">
    <location>
        <begin position="40"/>
        <end position="50"/>
    </location>
</feature>
<feature type="compositionally biased region" description="Basic residues" evidence="4">
    <location>
        <begin position="94"/>
        <end position="106"/>
    </location>
</feature>
<evidence type="ECO:0000313" key="5">
    <source>
        <dbReference type="EMBL" id="KAK7693878.1"/>
    </source>
</evidence>
<evidence type="ECO:0000256" key="4">
    <source>
        <dbReference type="SAM" id="MobiDB-lite"/>
    </source>
</evidence>
<keyword evidence="2" id="KW-0804">Transcription</keyword>
<dbReference type="GO" id="GO:0000127">
    <property type="term" value="C:transcription factor TFIIIC complex"/>
    <property type="evidence" value="ECO:0007669"/>
    <property type="project" value="TreeGrafter"/>
</dbReference>
<dbReference type="PANTHER" id="PTHR15052:SF2">
    <property type="entry name" value="GENERAL TRANSCRIPTION FACTOR 3C POLYPEPTIDE 2"/>
    <property type="match status" value="1"/>
</dbReference>
<proteinExistence type="predicted"/>
<dbReference type="PANTHER" id="PTHR15052">
    <property type="entry name" value="RNA POLYMERASE III TRANSCRIPTION INITIATION FACTOR COMPLEX SUBUNIT"/>
    <property type="match status" value="1"/>
</dbReference>
<sequence length="761" mass="82849">MTRELRKRSSRPNYATLAGLGDNQEPVAGPSTSKPRKTRATATRARSSSALDNDPDMDAEAEIDEDFVEEQAPLEPEVEVVDSDGDKNQSAPGKKLRKPAQRKGRKSAVAALAAISAQTNANGGQLPLPNLHHRHRALPLFHREESVERLASQPRLFRAPETQSTNSGTTSDFVVGGRVNKSWSCNVGPGPLWELIEDRGWYKESLHDPGITESSRRPKVHVDVRVPDICEILQPESGSAYLPSRDGINPSSSISCSFGPIDKQQKLQVAMFASLSMHTFFPGSKSHVFNVGAPAWGLDWCPIHSDERSGLGYKQYLAVSPLTSQTHNPVIGSRLTNPTHSCIQIWSLSPTQLPDNTSLDEDPGAMRCEIVVCIEAGSAFELKWCPLPAHDELSAPFDPASPLRKLGILAGAFEDGTVSLYAIPDPTDITKRTGSADENQPVFVKLSEPLLRLQLEDTTAHCIDWANSDVLAVGCSNGWVAVYDVGHLLRTGESGLNKYVAPTHYFSIHQSAISSIAWIKVPVPSATGETTSDDPAVIATGGFDGCECVADIRDLSAYTLNRTRDVVNTVSFSTYCGGPVTTDHENTIKAYSLHSSMLGRGHRLLDPDGPIWSVSASDYHPQLAVGVADGSCMTTNTMRATRRGGSVPFLAHKIYQLDYSRKHKEYRMLEHFLPQETADQRSGAARPGTGAWSPEVGVQRVVWNTGNGMAGAPLLASATGSGLCRVDWLLGRWMRDRIPYDGIERMRHEVDAGDDMEEDSD</sequence>
<dbReference type="InterPro" id="IPR036322">
    <property type="entry name" value="WD40_repeat_dom_sf"/>
</dbReference>
<dbReference type="GO" id="GO:0006383">
    <property type="term" value="P:transcription by RNA polymerase III"/>
    <property type="evidence" value="ECO:0007669"/>
    <property type="project" value="TreeGrafter"/>
</dbReference>
<reference evidence="5 6" key="1">
    <citation type="submission" date="2022-09" db="EMBL/GenBank/DDBJ databases">
        <authorList>
            <person name="Palmer J.M."/>
        </authorList>
    </citation>
    <scope>NUCLEOTIDE SEQUENCE [LARGE SCALE GENOMIC DNA]</scope>
    <source>
        <strain evidence="5 6">DSM 7382</strain>
    </source>
</reference>
<comment type="caution">
    <text evidence="5">The sequence shown here is derived from an EMBL/GenBank/DDBJ whole genome shotgun (WGS) entry which is preliminary data.</text>
</comment>
<dbReference type="Proteomes" id="UP001385951">
    <property type="component" value="Unassembled WGS sequence"/>
</dbReference>
<keyword evidence="3" id="KW-0539">Nucleus</keyword>
<dbReference type="InterPro" id="IPR052416">
    <property type="entry name" value="GTF3C_component"/>
</dbReference>
<protein>
    <submittedName>
        <fullName evidence="5">Uncharacterized protein</fullName>
    </submittedName>
</protein>
<dbReference type="Gene3D" id="2.130.10.10">
    <property type="entry name" value="YVTN repeat-like/Quinoprotein amine dehydrogenase"/>
    <property type="match status" value="1"/>
</dbReference>
<dbReference type="EMBL" id="JASBNA010000003">
    <property type="protein sequence ID" value="KAK7693878.1"/>
    <property type="molecule type" value="Genomic_DNA"/>
</dbReference>
<evidence type="ECO:0000313" key="6">
    <source>
        <dbReference type="Proteomes" id="UP001385951"/>
    </source>
</evidence>
<feature type="compositionally biased region" description="Basic residues" evidence="4">
    <location>
        <begin position="1"/>
        <end position="10"/>
    </location>
</feature>
<dbReference type="GO" id="GO:0005634">
    <property type="term" value="C:nucleus"/>
    <property type="evidence" value="ECO:0007669"/>
    <property type="project" value="UniProtKB-SubCell"/>
</dbReference>
<evidence type="ECO:0000256" key="1">
    <source>
        <dbReference type="ARBA" id="ARBA00004123"/>
    </source>
</evidence>
<keyword evidence="6" id="KW-1185">Reference proteome</keyword>
<dbReference type="AlphaFoldDB" id="A0AAW0GKK3"/>
<evidence type="ECO:0000256" key="3">
    <source>
        <dbReference type="ARBA" id="ARBA00023242"/>
    </source>
</evidence>
<dbReference type="InterPro" id="IPR015943">
    <property type="entry name" value="WD40/YVTN_repeat-like_dom_sf"/>
</dbReference>
<accession>A0AAW0GKK3</accession>
<feature type="region of interest" description="Disordered" evidence="4">
    <location>
        <begin position="1"/>
        <end position="107"/>
    </location>
</feature>
<evidence type="ECO:0000256" key="2">
    <source>
        <dbReference type="ARBA" id="ARBA00023163"/>
    </source>
</evidence>
<dbReference type="SUPFAM" id="SSF50978">
    <property type="entry name" value="WD40 repeat-like"/>
    <property type="match status" value="1"/>
</dbReference>
<comment type="subcellular location">
    <subcellularLocation>
        <location evidence="1">Nucleus</location>
    </subcellularLocation>
</comment>
<name>A0AAW0GKK3_9APHY</name>